<reference evidence="3" key="1">
    <citation type="submission" date="2020-05" db="EMBL/GenBank/DDBJ databases">
        <title>WGS assembly of Panicum virgatum.</title>
        <authorList>
            <person name="Lovell J.T."/>
            <person name="Jenkins J."/>
            <person name="Shu S."/>
            <person name="Juenger T.E."/>
            <person name="Schmutz J."/>
        </authorList>
    </citation>
    <scope>NUCLEOTIDE SEQUENCE</scope>
    <source>
        <strain evidence="3">AP13</strain>
    </source>
</reference>
<evidence type="ECO:0000313" key="4">
    <source>
        <dbReference type="Proteomes" id="UP000823388"/>
    </source>
</evidence>
<accession>A0A8T0MMR5</accession>
<evidence type="ECO:0000313" key="3">
    <source>
        <dbReference type="EMBL" id="KAG2538417.1"/>
    </source>
</evidence>
<proteinExistence type="predicted"/>
<protein>
    <submittedName>
        <fullName evidence="3">Uncharacterized protein</fullName>
    </submittedName>
</protein>
<dbReference type="EMBL" id="CM029054">
    <property type="protein sequence ID" value="KAG2538417.1"/>
    <property type="molecule type" value="Genomic_DNA"/>
</dbReference>
<keyword evidence="2" id="KW-0472">Membrane</keyword>
<gene>
    <name evidence="3" type="ORF">PVAP13_9NG430228</name>
</gene>
<dbReference type="AlphaFoldDB" id="A0A8T0MMR5"/>
<keyword evidence="4" id="KW-1185">Reference proteome</keyword>
<sequence length="199" mass="21925">MARIAGIIPTQHNPHPPCWPLPCLPLPRTPCDSNHRSRFELRTRSGAWFLSFFPLPSLRLPFCFLFFLPSCVGRRPFVFLRSCRAPDDRTAAESTRRRRGQPGLRPPPAPSPPAPAPPTPAASAVCPNARRLRLRAGSKSRAAAGGASTAVAQCDHGGDAQHQHNKFFIAMEALIRRVVRPPFTLVMCPHFSIPKLQSS</sequence>
<keyword evidence="2" id="KW-1133">Transmembrane helix</keyword>
<feature type="region of interest" description="Disordered" evidence="1">
    <location>
        <begin position="89"/>
        <end position="124"/>
    </location>
</feature>
<feature type="transmembrane region" description="Helical" evidence="2">
    <location>
        <begin position="46"/>
        <end position="68"/>
    </location>
</feature>
<evidence type="ECO:0000256" key="2">
    <source>
        <dbReference type="SAM" id="Phobius"/>
    </source>
</evidence>
<dbReference type="Proteomes" id="UP000823388">
    <property type="component" value="Chromosome 9N"/>
</dbReference>
<evidence type="ECO:0000256" key="1">
    <source>
        <dbReference type="SAM" id="MobiDB-lite"/>
    </source>
</evidence>
<keyword evidence="2" id="KW-0812">Transmembrane</keyword>
<feature type="compositionally biased region" description="Pro residues" evidence="1">
    <location>
        <begin position="104"/>
        <end position="120"/>
    </location>
</feature>
<name>A0A8T0MMR5_PANVG</name>
<organism evidence="3 4">
    <name type="scientific">Panicum virgatum</name>
    <name type="common">Blackwell switchgrass</name>
    <dbReference type="NCBI Taxonomy" id="38727"/>
    <lineage>
        <taxon>Eukaryota</taxon>
        <taxon>Viridiplantae</taxon>
        <taxon>Streptophyta</taxon>
        <taxon>Embryophyta</taxon>
        <taxon>Tracheophyta</taxon>
        <taxon>Spermatophyta</taxon>
        <taxon>Magnoliopsida</taxon>
        <taxon>Liliopsida</taxon>
        <taxon>Poales</taxon>
        <taxon>Poaceae</taxon>
        <taxon>PACMAD clade</taxon>
        <taxon>Panicoideae</taxon>
        <taxon>Panicodae</taxon>
        <taxon>Paniceae</taxon>
        <taxon>Panicinae</taxon>
        <taxon>Panicum</taxon>
        <taxon>Panicum sect. Hiantes</taxon>
    </lineage>
</organism>
<comment type="caution">
    <text evidence="3">The sequence shown here is derived from an EMBL/GenBank/DDBJ whole genome shotgun (WGS) entry which is preliminary data.</text>
</comment>